<evidence type="ECO:0000313" key="4">
    <source>
        <dbReference type="EMBL" id="TEB13342.1"/>
    </source>
</evidence>
<evidence type="ECO:0008006" key="6">
    <source>
        <dbReference type="Google" id="ProtNLM"/>
    </source>
</evidence>
<sequence>MNLKTELLPHQIQAVQKVLPTRIGALFMDMGTGKSRTAIELVSRRLERIDHVVYFCPVSLKETVRREILKHTDCADVYVFDDRTNERNLPRAMWYIIGIESMSSSARVVLAAKKLITSRTFVILDESSYIKGSYSMRTQRITELSKRARYRLILTGTPLSQGVVDLFAQMRFLSPKILGYKSFYSFAANHLEYSDKYPGMIVRSHNTEFLAAKVQPYVYQVTKEECLDLPPKLYTTRYFRMNMQQRLAYEAAKDEIFMSLADDDIDSIAIFRLFTVLQEIVCGFWNRRIKRGEFEKLEFEHKRIEILLDIVNSIQPKEKIIIWAKYRYDIEHIVEALTGFFGVESVAVYHGGLSEKQRNKEEEKFHAGARFFVGTPKCGGHGLTLNEAHYVIFYNNDFKYSERLQAEDRCHRIGQAYPVTYIDIQCTDSIDDRIASALAKKGSVVEEFKAEVDKVKDKKGKLRELIKGL</sequence>
<dbReference type="CDD" id="cd18793">
    <property type="entry name" value="SF2_C_SNF"/>
    <property type="match status" value="1"/>
</dbReference>
<dbReference type="Pfam" id="PF00271">
    <property type="entry name" value="Helicase_C"/>
    <property type="match status" value="1"/>
</dbReference>
<dbReference type="InterPro" id="IPR049730">
    <property type="entry name" value="SNF2/RAD54-like_C"/>
</dbReference>
<dbReference type="SMART" id="SM00487">
    <property type="entry name" value="DEXDc"/>
    <property type="match status" value="1"/>
</dbReference>
<feature type="domain" description="Helicase C-terminal" evidence="3">
    <location>
        <begin position="303"/>
        <end position="456"/>
    </location>
</feature>
<dbReference type="PANTHER" id="PTHR45766:SF6">
    <property type="entry name" value="SWI_SNF-RELATED MATRIX-ASSOCIATED ACTIN-DEPENDENT REGULATOR OF CHROMATIN SUBFAMILY A-LIKE PROTEIN 1"/>
    <property type="match status" value="1"/>
</dbReference>
<proteinExistence type="predicted"/>
<dbReference type="RefSeq" id="WP_134212139.1">
    <property type="nucleotide sequence ID" value="NZ_QFFZ01000002.1"/>
</dbReference>
<keyword evidence="5" id="KW-1185">Reference proteome</keyword>
<evidence type="ECO:0000259" key="3">
    <source>
        <dbReference type="PROSITE" id="PS51194"/>
    </source>
</evidence>
<dbReference type="OrthoDB" id="9814088at2"/>
<feature type="domain" description="Helicase ATP-binding" evidence="2">
    <location>
        <begin position="15"/>
        <end position="176"/>
    </location>
</feature>
<accession>A0A4Y7RXD9</accession>
<dbReference type="InterPro" id="IPR038718">
    <property type="entry name" value="SNF2-like_sf"/>
</dbReference>
<keyword evidence="1" id="KW-0378">Hydrolase</keyword>
<dbReference type="GO" id="GO:0005524">
    <property type="term" value="F:ATP binding"/>
    <property type="evidence" value="ECO:0007669"/>
    <property type="project" value="InterPro"/>
</dbReference>
<dbReference type="Proteomes" id="UP000297597">
    <property type="component" value="Unassembled WGS sequence"/>
</dbReference>
<dbReference type="InterPro" id="IPR001650">
    <property type="entry name" value="Helicase_C-like"/>
</dbReference>
<evidence type="ECO:0000256" key="1">
    <source>
        <dbReference type="ARBA" id="ARBA00022801"/>
    </source>
</evidence>
<dbReference type="PROSITE" id="PS51194">
    <property type="entry name" value="HELICASE_CTER"/>
    <property type="match status" value="1"/>
</dbReference>
<dbReference type="InterPro" id="IPR000330">
    <property type="entry name" value="SNF2_N"/>
</dbReference>
<dbReference type="GO" id="GO:0006281">
    <property type="term" value="P:DNA repair"/>
    <property type="evidence" value="ECO:0007669"/>
    <property type="project" value="TreeGrafter"/>
</dbReference>
<organism evidence="4 5">
    <name type="scientific">Pelotomaculum propionicicum</name>
    <dbReference type="NCBI Taxonomy" id="258475"/>
    <lineage>
        <taxon>Bacteria</taxon>
        <taxon>Bacillati</taxon>
        <taxon>Bacillota</taxon>
        <taxon>Clostridia</taxon>
        <taxon>Eubacteriales</taxon>
        <taxon>Desulfotomaculaceae</taxon>
        <taxon>Pelotomaculum</taxon>
    </lineage>
</organism>
<dbReference type="PANTHER" id="PTHR45766">
    <property type="entry name" value="DNA ANNEALING HELICASE AND ENDONUCLEASE ZRANB3 FAMILY MEMBER"/>
    <property type="match status" value="1"/>
</dbReference>
<gene>
    <name evidence="4" type="ORF">Pmgp_00236</name>
</gene>
<dbReference type="SUPFAM" id="SSF52540">
    <property type="entry name" value="P-loop containing nucleoside triphosphate hydrolases"/>
    <property type="match status" value="2"/>
</dbReference>
<dbReference type="Pfam" id="PF00176">
    <property type="entry name" value="SNF2-rel_dom"/>
    <property type="match status" value="1"/>
</dbReference>
<dbReference type="AlphaFoldDB" id="A0A4Y7RXD9"/>
<evidence type="ECO:0000259" key="2">
    <source>
        <dbReference type="PROSITE" id="PS51192"/>
    </source>
</evidence>
<dbReference type="EMBL" id="QFFZ01000002">
    <property type="protein sequence ID" value="TEB13342.1"/>
    <property type="molecule type" value="Genomic_DNA"/>
</dbReference>
<dbReference type="Gene3D" id="3.40.50.300">
    <property type="entry name" value="P-loop containing nucleotide triphosphate hydrolases"/>
    <property type="match status" value="1"/>
</dbReference>
<dbReference type="InterPro" id="IPR014001">
    <property type="entry name" value="Helicase_ATP-bd"/>
</dbReference>
<reference evidence="4 5" key="1">
    <citation type="journal article" date="2018" name="Environ. Microbiol.">
        <title>Novel energy conservation strategies and behaviour of Pelotomaculum schinkii driving syntrophic propionate catabolism.</title>
        <authorList>
            <person name="Hidalgo-Ahumada C.A.P."/>
            <person name="Nobu M.K."/>
            <person name="Narihiro T."/>
            <person name="Tamaki H."/>
            <person name="Liu W.T."/>
            <person name="Kamagata Y."/>
            <person name="Stams A.J.M."/>
            <person name="Imachi H."/>
            <person name="Sousa D.Z."/>
        </authorList>
    </citation>
    <scope>NUCLEOTIDE SEQUENCE [LARGE SCALE GENOMIC DNA]</scope>
    <source>
        <strain evidence="4 5">MGP</strain>
    </source>
</reference>
<dbReference type="InterPro" id="IPR027417">
    <property type="entry name" value="P-loop_NTPase"/>
</dbReference>
<protein>
    <recommendedName>
        <fullName evidence="6">RNA polymerase-associated protein RapA</fullName>
    </recommendedName>
</protein>
<evidence type="ECO:0000313" key="5">
    <source>
        <dbReference type="Proteomes" id="UP000297597"/>
    </source>
</evidence>
<dbReference type="SMART" id="SM00490">
    <property type="entry name" value="HELICc"/>
    <property type="match status" value="1"/>
</dbReference>
<dbReference type="PROSITE" id="PS51192">
    <property type="entry name" value="HELICASE_ATP_BIND_1"/>
    <property type="match status" value="1"/>
</dbReference>
<dbReference type="GO" id="GO:0031297">
    <property type="term" value="P:replication fork processing"/>
    <property type="evidence" value="ECO:0007669"/>
    <property type="project" value="TreeGrafter"/>
</dbReference>
<comment type="caution">
    <text evidence="4">The sequence shown here is derived from an EMBL/GenBank/DDBJ whole genome shotgun (WGS) entry which is preliminary data.</text>
</comment>
<dbReference type="Gene3D" id="3.40.50.10810">
    <property type="entry name" value="Tandem AAA-ATPase domain"/>
    <property type="match status" value="1"/>
</dbReference>
<name>A0A4Y7RXD9_9FIRM</name>
<dbReference type="GO" id="GO:0016787">
    <property type="term" value="F:hydrolase activity"/>
    <property type="evidence" value="ECO:0007669"/>
    <property type="project" value="UniProtKB-KW"/>
</dbReference>